<dbReference type="SUPFAM" id="SSF53335">
    <property type="entry name" value="S-adenosyl-L-methionine-dependent methyltransferases"/>
    <property type="match status" value="1"/>
</dbReference>
<comment type="caution">
    <text evidence="1">The sequence shown here is derived from an EMBL/GenBank/DDBJ whole genome shotgun (WGS) entry which is preliminary data.</text>
</comment>
<proteinExistence type="predicted"/>
<dbReference type="InterPro" id="IPR029063">
    <property type="entry name" value="SAM-dependent_MTases_sf"/>
</dbReference>
<accession>A0A9W7LJG9</accession>
<evidence type="ECO:0008006" key="3">
    <source>
        <dbReference type="Google" id="ProtNLM"/>
    </source>
</evidence>
<protein>
    <recommendedName>
        <fullName evidence="3">Methyltransferase small domain-containing protein</fullName>
    </recommendedName>
</protein>
<gene>
    <name evidence="1" type="ORF">HRI_000312000</name>
</gene>
<dbReference type="OrthoDB" id="269872at2759"/>
<dbReference type="PANTHER" id="PTHR47441">
    <property type="match status" value="1"/>
</dbReference>
<evidence type="ECO:0000313" key="1">
    <source>
        <dbReference type="EMBL" id="GMI66426.1"/>
    </source>
</evidence>
<dbReference type="Gene3D" id="3.40.50.150">
    <property type="entry name" value="Vaccinia Virus protein VP39"/>
    <property type="match status" value="1"/>
</dbReference>
<dbReference type="Pfam" id="PF06325">
    <property type="entry name" value="PrmA"/>
    <property type="match status" value="1"/>
</dbReference>
<dbReference type="PANTHER" id="PTHR47441:SF3">
    <property type="entry name" value="RELEASE FACTOR GLUTAMINE METHYLTRANSFERASE"/>
    <property type="match status" value="1"/>
</dbReference>
<dbReference type="AlphaFoldDB" id="A0A9W7LJG9"/>
<keyword evidence="2" id="KW-1185">Reference proteome</keyword>
<organism evidence="1 2">
    <name type="scientific">Hibiscus trionum</name>
    <name type="common">Flower of an hour</name>
    <dbReference type="NCBI Taxonomy" id="183268"/>
    <lineage>
        <taxon>Eukaryota</taxon>
        <taxon>Viridiplantae</taxon>
        <taxon>Streptophyta</taxon>
        <taxon>Embryophyta</taxon>
        <taxon>Tracheophyta</taxon>
        <taxon>Spermatophyta</taxon>
        <taxon>Magnoliopsida</taxon>
        <taxon>eudicotyledons</taxon>
        <taxon>Gunneridae</taxon>
        <taxon>Pentapetalae</taxon>
        <taxon>rosids</taxon>
        <taxon>malvids</taxon>
        <taxon>Malvales</taxon>
        <taxon>Malvaceae</taxon>
        <taxon>Malvoideae</taxon>
        <taxon>Hibiscus</taxon>
    </lineage>
</organism>
<name>A0A9W7LJG9_HIBTR</name>
<dbReference type="Proteomes" id="UP001165190">
    <property type="component" value="Unassembled WGS sequence"/>
</dbReference>
<dbReference type="EMBL" id="BSYR01000004">
    <property type="protein sequence ID" value="GMI66426.1"/>
    <property type="molecule type" value="Genomic_DNA"/>
</dbReference>
<reference evidence="1" key="1">
    <citation type="submission" date="2023-05" db="EMBL/GenBank/DDBJ databases">
        <title>Genome and transcriptome analyses reveal genes involved in the formation of fine ridges on petal epidermal cells in Hibiscus trionum.</title>
        <authorList>
            <person name="Koshimizu S."/>
            <person name="Masuda S."/>
            <person name="Ishii T."/>
            <person name="Shirasu K."/>
            <person name="Hoshino A."/>
            <person name="Arita M."/>
        </authorList>
    </citation>
    <scope>NUCLEOTIDE SEQUENCE</scope>
    <source>
        <strain evidence="1">Hamamatsu line</strain>
    </source>
</reference>
<evidence type="ECO:0000313" key="2">
    <source>
        <dbReference type="Proteomes" id="UP001165190"/>
    </source>
</evidence>
<sequence length="134" mass="14803">MYCVWRQRIKEMRPFQYVVGCEHWRDLVLSVQEGVLIPRPKTEMIIDLVEDVALNNASELAHGVWADLGTGSGAIAIATARALRSHAGGDACGRVAIDLSLVAVAVATSNVQRYGLEDVVEVRKRSWFEPLKDV</sequence>
<dbReference type="InterPro" id="IPR052663">
    <property type="entry name" value="RF_glutamine_MTase_cyano"/>
</dbReference>